<dbReference type="Gene3D" id="1.10.150.20">
    <property type="entry name" value="5' to 3' exonuclease, C-terminal subdomain"/>
    <property type="match status" value="1"/>
</dbReference>
<evidence type="ECO:0000256" key="3">
    <source>
        <dbReference type="ARBA" id="ARBA00023236"/>
    </source>
</evidence>
<dbReference type="InterPro" id="IPR025188">
    <property type="entry name" value="DUF4113"/>
</dbReference>
<feature type="domain" description="UmuC" evidence="4">
    <location>
        <begin position="2"/>
        <end position="187"/>
    </location>
</feature>
<dbReference type="EMBL" id="JBHUMB010000005">
    <property type="protein sequence ID" value="MFD2741950.1"/>
    <property type="molecule type" value="Genomic_DNA"/>
</dbReference>
<protein>
    <submittedName>
        <fullName evidence="5">Y-family DNA polymerase</fullName>
    </submittedName>
</protein>
<evidence type="ECO:0000313" key="6">
    <source>
        <dbReference type="Proteomes" id="UP001597418"/>
    </source>
</evidence>
<sequence>MYALIDCNNFYASCERVFRPELRGKPIVVLSNQDGCVIARSNEAKDLGIPMGAPAFKYQEIFDKQNIHVFSSNYQLYGDMSNRVMTILGQYSPESEIYSIDECFLKFDGFEHFDLFDHGQRMRLEVLRGTGIPVSVGIAPTKALAKLANRIAKKFPNETKSVFIMATEEQRTKALRWLKVEDIWGVGRKHAARLMQQGIKTAYDFTQMEDAWIQKHMAIVGIRLKRDLCGHRTLNLEETGIRKNIACTRSFAKNINSIEELGERVSTYAATCSEKLRKQNSCCKEMSVFLLTNKHRADQPQYNRSINIKLPFATNSAIELSKFATLALIRIYQSGYGYKKAGVIVHDLVPEEAVQLSLFTDKDNRHPDLMKVLDKMNRRYGQNTVRLSIQEKGKWLMRREKLSKMYTTDIRDIITIVL</sequence>
<evidence type="ECO:0000259" key="4">
    <source>
        <dbReference type="PROSITE" id="PS50173"/>
    </source>
</evidence>
<dbReference type="RefSeq" id="WP_066753129.1">
    <property type="nucleotide sequence ID" value="NZ_JBHUMB010000005.1"/>
</dbReference>
<dbReference type="InterPro" id="IPR043502">
    <property type="entry name" value="DNA/RNA_pol_sf"/>
</dbReference>
<dbReference type="SUPFAM" id="SSF56672">
    <property type="entry name" value="DNA/RNA polymerases"/>
    <property type="match status" value="1"/>
</dbReference>
<dbReference type="Pfam" id="PF00817">
    <property type="entry name" value="IMS"/>
    <property type="match status" value="1"/>
</dbReference>
<gene>
    <name evidence="5" type="ORF">ACFSQ6_00920</name>
</gene>
<dbReference type="Pfam" id="PF11799">
    <property type="entry name" value="IMS_C"/>
    <property type="match status" value="1"/>
</dbReference>
<evidence type="ECO:0000256" key="2">
    <source>
        <dbReference type="ARBA" id="ARBA00023199"/>
    </source>
</evidence>
<dbReference type="PANTHER" id="PTHR11076:SF33">
    <property type="entry name" value="DNA POLYMERASE KAPPA"/>
    <property type="match status" value="1"/>
</dbReference>
<dbReference type="Proteomes" id="UP001597418">
    <property type="component" value="Unassembled WGS sequence"/>
</dbReference>
<accession>A0ABW5U8P2</accession>
<dbReference type="InterPro" id="IPR017961">
    <property type="entry name" value="DNA_pol_Y-fam_little_finger"/>
</dbReference>
<dbReference type="Gene3D" id="3.30.70.270">
    <property type="match status" value="1"/>
</dbReference>
<keyword evidence="3" id="KW-0742">SOS response</keyword>
<evidence type="ECO:0000313" key="5">
    <source>
        <dbReference type="EMBL" id="MFD2741950.1"/>
    </source>
</evidence>
<keyword evidence="2" id="KW-0741">SOS mutagenesis</keyword>
<organism evidence="5 6">
    <name type="scientific">Sphingobacterium populi</name>
    <dbReference type="NCBI Taxonomy" id="1812824"/>
    <lineage>
        <taxon>Bacteria</taxon>
        <taxon>Pseudomonadati</taxon>
        <taxon>Bacteroidota</taxon>
        <taxon>Sphingobacteriia</taxon>
        <taxon>Sphingobacteriales</taxon>
        <taxon>Sphingobacteriaceae</taxon>
        <taxon>Sphingobacterium</taxon>
    </lineage>
</organism>
<dbReference type="Pfam" id="PF13438">
    <property type="entry name" value="DUF4113"/>
    <property type="match status" value="1"/>
</dbReference>
<evidence type="ECO:0000256" key="1">
    <source>
        <dbReference type="ARBA" id="ARBA00010945"/>
    </source>
</evidence>
<dbReference type="InterPro" id="IPR050116">
    <property type="entry name" value="DNA_polymerase-Y"/>
</dbReference>
<keyword evidence="6" id="KW-1185">Reference proteome</keyword>
<dbReference type="CDD" id="cd01700">
    <property type="entry name" value="PolY_Pol_V_umuC"/>
    <property type="match status" value="1"/>
</dbReference>
<comment type="caution">
    <text evidence="5">The sequence shown here is derived from an EMBL/GenBank/DDBJ whole genome shotgun (WGS) entry which is preliminary data.</text>
</comment>
<keyword evidence="2" id="KW-0227">DNA damage</keyword>
<comment type="similarity">
    <text evidence="1">Belongs to the DNA polymerase type-Y family.</text>
</comment>
<name>A0ABW5U8P2_9SPHI</name>
<dbReference type="PANTHER" id="PTHR11076">
    <property type="entry name" value="DNA REPAIR POLYMERASE UMUC / TRANSFERASE FAMILY MEMBER"/>
    <property type="match status" value="1"/>
</dbReference>
<dbReference type="InterPro" id="IPR043128">
    <property type="entry name" value="Rev_trsase/Diguanyl_cyclase"/>
</dbReference>
<dbReference type="InterPro" id="IPR001126">
    <property type="entry name" value="UmuC"/>
</dbReference>
<proteinExistence type="inferred from homology"/>
<reference evidence="6" key="1">
    <citation type="journal article" date="2019" name="Int. J. Syst. Evol. Microbiol.">
        <title>The Global Catalogue of Microorganisms (GCM) 10K type strain sequencing project: providing services to taxonomists for standard genome sequencing and annotation.</title>
        <authorList>
            <consortium name="The Broad Institute Genomics Platform"/>
            <consortium name="The Broad Institute Genome Sequencing Center for Infectious Disease"/>
            <person name="Wu L."/>
            <person name="Ma J."/>
        </authorList>
    </citation>
    <scope>NUCLEOTIDE SEQUENCE [LARGE SCALE GENOMIC DNA]</scope>
    <source>
        <strain evidence="6">KCTC 42247</strain>
    </source>
</reference>
<dbReference type="PROSITE" id="PS50173">
    <property type="entry name" value="UMUC"/>
    <property type="match status" value="1"/>
</dbReference>
<dbReference type="Gene3D" id="3.40.1170.60">
    <property type="match status" value="1"/>
</dbReference>